<dbReference type="GO" id="GO:0009653">
    <property type="term" value="P:anatomical structure morphogenesis"/>
    <property type="evidence" value="ECO:0007669"/>
    <property type="project" value="TreeGrafter"/>
</dbReference>
<dbReference type="InterPro" id="IPR052774">
    <property type="entry name" value="Celegans_DevNeuronal_Protein"/>
</dbReference>
<dbReference type="PROSITE" id="PS50948">
    <property type="entry name" value="PAN"/>
    <property type="match status" value="2"/>
</dbReference>
<dbReference type="Pfam" id="PF00024">
    <property type="entry name" value="PAN_1"/>
    <property type="match status" value="2"/>
</dbReference>
<dbReference type="SMART" id="SM00473">
    <property type="entry name" value="PAN_AP"/>
    <property type="match status" value="2"/>
</dbReference>
<dbReference type="Gene3D" id="3.50.4.10">
    <property type="entry name" value="Hepatocyte Growth Factor"/>
    <property type="match status" value="2"/>
</dbReference>
<keyword evidence="1" id="KW-0472">Membrane</keyword>
<feature type="signal peptide" evidence="2">
    <location>
        <begin position="1"/>
        <end position="21"/>
    </location>
</feature>
<dbReference type="SMART" id="SM00241">
    <property type="entry name" value="ZP"/>
    <property type="match status" value="1"/>
</dbReference>
<evidence type="ECO:0000259" key="4">
    <source>
        <dbReference type="PROSITE" id="PS51034"/>
    </source>
</evidence>
<protein>
    <submittedName>
        <fullName evidence="6">Uncharacterized protein</fullName>
    </submittedName>
</protein>
<evidence type="ECO:0000259" key="3">
    <source>
        <dbReference type="PROSITE" id="PS50948"/>
    </source>
</evidence>
<dbReference type="CDD" id="cd01099">
    <property type="entry name" value="PAN_AP_HGF"/>
    <property type="match status" value="1"/>
</dbReference>
<feature type="domain" description="ZP" evidence="4">
    <location>
        <begin position="271"/>
        <end position="548"/>
    </location>
</feature>
<dbReference type="PROSITE" id="PS51034">
    <property type="entry name" value="ZP_2"/>
    <property type="match status" value="1"/>
</dbReference>
<name>A0A914W774_9BILA</name>
<dbReference type="WBParaSite" id="PSAMB.scaffold3167size19405.g20595.t1">
    <property type="protein sequence ID" value="PSAMB.scaffold3167size19405.g20595.t1"/>
    <property type="gene ID" value="PSAMB.scaffold3167size19405.g20595"/>
</dbReference>
<keyword evidence="1" id="KW-1133">Transmembrane helix</keyword>
<dbReference type="PANTHER" id="PTHR47327">
    <property type="entry name" value="FI18240P1-RELATED"/>
    <property type="match status" value="1"/>
</dbReference>
<evidence type="ECO:0000256" key="1">
    <source>
        <dbReference type="SAM" id="Phobius"/>
    </source>
</evidence>
<evidence type="ECO:0000256" key="2">
    <source>
        <dbReference type="SAM" id="SignalP"/>
    </source>
</evidence>
<feature type="domain" description="Apple" evidence="3">
    <location>
        <begin position="81"/>
        <end position="166"/>
    </location>
</feature>
<evidence type="ECO:0000313" key="6">
    <source>
        <dbReference type="WBParaSite" id="PSAMB.scaffold3167size19405.g20595.t1"/>
    </source>
</evidence>
<keyword evidence="5" id="KW-1185">Reference proteome</keyword>
<dbReference type="InterPro" id="IPR001507">
    <property type="entry name" value="ZP_dom"/>
</dbReference>
<proteinExistence type="predicted"/>
<dbReference type="Proteomes" id="UP000887566">
    <property type="component" value="Unplaced"/>
</dbReference>
<feature type="domain" description="Apple" evidence="3">
    <location>
        <begin position="184"/>
        <end position="265"/>
    </location>
</feature>
<dbReference type="AlphaFoldDB" id="A0A914W774"/>
<evidence type="ECO:0000313" key="5">
    <source>
        <dbReference type="Proteomes" id="UP000887566"/>
    </source>
</evidence>
<dbReference type="InterPro" id="IPR003609">
    <property type="entry name" value="Pan_app"/>
</dbReference>
<dbReference type="SUPFAM" id="SSF57414">
    <property type="entry name" value="Hairpin loop containing domain-like"/>
    <property type="match status" value="2"/>
</dbReference>
<accession>A0A914W774</accession>
<reference evidence="6" key="1">
    <citation type="submission" date="2022-11" db="UniProtKB">
        <authorList>
            <consortium name="WormBaseParasite"/>
        </authorList>
    </citation>
    <scope>IDENTIFICATION</scope>
</reference>
<keyword evidence="2" id="KW-0732">Signal</keyword>
<feature type="chain" id="PRO_5036919243" evidence="2">
    <location>
        <begin position="22"/>
        <end position="670"/>
    </location>
</feature>
<organism evidence="5 6">
    <name type="scientific">Plectus sambesii</name>
    <dbReference type="NCBI Taxonomy" id="2011161"/>
    <lineage>
        <taxon>Eukaryota</taxon>
        <taxon>Metazoa</taxon>
        <taxon>Ecdysozoa</taxon>
        <taxon>Nematoda</taxon>
        <taxon>Chromadorea</taxon>
        <taxon>Plectida</taxon>
        <taxon>Plectina</taxon>
        <taxon>Plectoidea</taxon>
        <taxon>Plectidae</taxon>
        <taxon>Plectus</taxon>
    </lineage>
</organism>
<sequence length="670" mass="74039">MFANICLSVLFAVLSFRFVHCQQENASCALFHVRLSATGENQCFLYDHTLAADTDKFIDNILLPGADQFVMRKVCLNVRVCETSIWYFDVVLGYTLNSTQAEGQTQLVDSMASCQTLCANEQSFQCRSAIYERQTRTCRLSRYDRRSLPPQNEGVPVGRDAFRKDIPSNVYMENQCLKKMKTGCDFQSIGGPAMSYTLAEQTGITTEADCKQKCEALTTFECRGLAFDQAQGQCRLSSEDTYSMEALPPSAIDQTSQVYLQKRDCTQVEIECATDLMRVVVEMNHEFSGKLFAVDAKETCMFDIAGLYSFDLNLSLKDPARCAIREDEPNVYSTTFMLQYYDAVLTGKDRMFKFACKYQLASQNVENSIQLRQATMSVADVGGTLRFVTGSGGSGNLPKAEMRIVNGIGESVSTAEIGQTLYAEVVLENDVSDVSVNETSRYGIFVTACTALIDDQSVALVDASGLVDILQCDPCATRIDLDLHFGCPLDTSVFEGFAPVAGSNNRRLRAAFRGFRFETKSRVNLNCDVNLCFEFCEPALCTDRNGRHIQSYGRRRRRRNVFVGSARVGRELLVSDSKAPSVKRATDDEVLGLTATPIAAASVAVQVTPLVATIVGLLFVLCAIFLFGLAAAAVLLTIGRHFVEREMSRVQKSEIARETPLTAEVSLMIV</sequence>
<feature type="transmembrane region" description="Helical" evidence="1">
    <location>
        <begin position="610"/>
        <end position="639"/>
    </location>
</feature>
<keyword evidence="1" id="KW-0812">Transmembrane</keyword>
<dbReference type="PANTHER" id="PTHR47327:SF1">
    <property type="entry name" value="RE15579P"/>
    <property type="match status" value="1"/>
</dbReference>